<proteinExistence type="predicted"/>
<dbReference type="InterPro" id="IPR006311">
    <property type="entry name" value="TAT_signal"/>
</dbReference>
<evidence type="ECO:0000256" key="6">
    <source>
        <dbReference type="ARBA" id="ARBA00023014"/>
    </source>
</evidence>
<dbReference type="InterPro" id="IPR017941">
    <property type="entry name" value="Rieske_2Fe-2S"/>
</dbReference>
<comment type="caution">
    <text evidence="12">The sequence shown here is derived from an EMBL/GenBank/DDBJ whole genome shotgun (WGS) entry which is preliminary data.</text>
</comment>
<evidence type="ECO:0000256" key="3">
    <source>
        <dbReference type="ARBA" id="ARBA00022714"/>
    </source>
</evidence>
<reference evidence="12 13" key="1">
    <citation type="submission" date="2023-11" db="EMBL/GenBank/DDBJ databases">
        <authorList>
            <person name="Xu M."/>
            <person name="Jiang T."/>
        </authorList>
    </citation>
    <scope>NUCLEOTIDE SEQUENCE [LARGE SCALE GENOMIC DNA]</scope>
    <source>
        <strain evidence="12 13">SD</strain>
    </source>
</reference>
<accession>A0ABU4VKV5</accession>
<comment type="cofactor">
    <cofactor evidence="9">
        <name>[2Fe-2S] cluster</name>
        <dbReference type="ChEBI" id="CHEBI:190135"/>
    </cofactor>
</comment>
<dbReference type="InterPro" id="IPR014349">
    <property type="entry name" value="Rieske_Fe-S_prot"/>
</dbReference>
<evidence type="ECO:0000259" key="11">
    <source>
        <dbReference type="PROSITE" id="PS51296"/>
    </source>
</evidence>
<evidence type="ECO:0000256" key="7">
    <source>
        <dbReference type="ARBA" id="ARBA00023157"/>
    </source>
</evidence>
<keyword evidence="6" id="KW-0411">Iron-sulfur</keyword>
<feature type="domain" description="Rieske" evidence="11">
    <location>
        <begin position="67"/>
        <end position="182"/>
    </location>
</feature>
<evidence type="ECO:0000256" key="8">
    <source>
        <dbReference type="ARBA" id="ARBA00029586"/>
    </source>
</evidence>
<dbReference type="InterPro" id="IPR036922">
    <property type="entry name" value="Rieske_2Fe-2S_sf"/>
</dbReference>
<dbReference type="Gene3D" id="2.102.10.10">
    <property type="entry name" value="Rieske [2Fe-2S] iron-sulphur domain"/>
    <property type="match status" value="1"/>
</dbReference>
<dbReference type="RefSeq" id="WP_319954642.1">
    <property type="nucleotide sequence ID" value="NZ_JAXAVX010000006.1"/>
</dbReference>
<evidence type="ECO:0000313" key="13">
    <source>
        <dbReference type="Proteomes" id="UP001277761"/>
    </source>
</evidence>
<evidence type="ECO:0000256" key="9">
    <source>
        <dbReference type="ARBA" id="ARBA00034078"/>
    </source>
</evidence>
<evidence type="ECO:0000256" key="10">
    <source>
        <dbReference type="SAM" id="Phobius"/>
    </source>
</evidence>
<evidence type="ECO:0000256" key="1">
    <source>
        <dbReference type="ARBA" id="ARBA00002494"/>
    </source>
</evidence>
<dbReference type="PANTHER" id="PTHR10134">
    <property type="entry name" value="CYTOCHROME B-C1 COMPLEX SUBUNIT RIESKE, MITOCHONDRIAL"/>
    <property type="match status" value="1"/>
</dbReference>
<keyword evidence="10" id="KW-0812">Transmembrane</keyword>
<keyword evidence="10" id="KW-1133">Transmembrane helix</keyword>
<sequence length="224" mass="24587">MSERRPAKSKYTLDRGIPGAFEGETVTRRRMMVLAANVTGGIAIGGVALSATGFALGQPFVEVDTGWHDVGAEDEIPDDTYVPRVITLDPKTGQVGKTTVYVRKHNDRVDTEGPQDQYSRYVAISSRCMHMGCPARYVQAAQHFICPCHGGVYDFVGKVAGGPPVRPLDRFYTRVVNGRVEVGRRYSVNSELKRFSPRPPGQALDGVGQYLFPSRPTMRKLPGT</sequence>
<keyword evidence="5" id="KW-0408">Iron</keyword>
<evidence type="ECO:0000256" key="5">
    <source>
        <dbReference type="ARBA" id="ARBA00023004"/>
    </source>
</evidence>
<evidence type="ECO:0000313" key="12">
    <source>
        <dbReference type="EMBL" id="MDX8152486.1"/>
    </source>
</evidence>
<dbReference type="Pfam" id="PF00355">
    <property type="entry name" value="Rieske"/>
    <property type="match status" value="1"/>
</dbReference>
<evidence type="ECO:0000256" key="4">
    <source>
        <dbReference type="ARBA" id="ARBA00022723"/>
    </source>
</evidence>
<dbReference type="Proteomes" id="UP001277761">
    <property type="component" value="Unassembled WGS sequence"/>
</dbReference>
<keyword evidence="4" id="KW-0479">Metal-binding</keyword>
<dbReference type="SUPFAM" id="SSF50022">
    <property type="entry name" value="ISP domain"/>
    <property type="match status" value="1"/>
</dbReference>
<organism evidence="12 13">
    <name type="scientific">Patulibacter brassicae</name>
    <dbReference type="NCBI Taxonomy" id="1705717"/>
    <lineage>
        <taxon>Bacteria</taxon>
        <taxon>Bacillati</taxon>
        <taxon>Actinomycetota</taxon>
        <taxon>Thermoleophilia</taxon>
        <taxon>Solirubrobacterales</taxon>
        <taxon>Patulibacteraceae</taxon>
        <taxon>Patulibacter</taxon>
    </lineage>
</organism>
<feature type="transmembrane region" description="Helical" evidence="10">
    <location>
        <begin position="34"/>
        <end position="56"/>
    </location>
</feature>
<gene>
    <name evidence="12" type="ORF">SK069_12835</name>
</gene>
<evidence type="ECO:0000256" key="2">
    <source>
        <dbReference type="ARBA" id="ARBA00015816"/>
    </source>
</evidence>
<keyword evidence="10" id="KW-0472">Membrane</keyword>
<keyword evidence="13" id="KW-1185">Reference proteome</keyword>
<name>A0ABU4VKV5_9ACTN</name>
<comment type="function">
    <text evidence="1">Iron-sulfur subunit of the cytochrome bc1 complex, an essential component of the respiratory electron transport chain required for ATP synthesis. The bc1 complex catalyzes the oxidation of menaquinol and the reduction of cytochrome c in the respiratory chain. The bc1 complex operates through a Q-cycle mechanism that couples electron transfer to generation of the proton gradient that drives ATP synthesis.</text>
</comment>
<dbReference type="PROSITE" id="PS51296">
    <property type="entry name" value="RIESKE"/>
    <property type="match status" value="1"/>
</dbReference>
<dbReference type="InterPro" id="IPR005805">
    <property type="entry name" value="Rieske_Fe-S_prot_C"/>
</dbReference>
<protein>
    <recommendedName>
        <fullName evidence="2">Cytochrome bc1 complex Rieske iron-sulfur subunit</fullName>
    </recommendedName>
    <alternativeName>
        <fullName evidence="8">Cytochrome bc1 reductase complex subunit QcrA</fullName>
    </alternativeName>
</protein>
<dbReference type="PROSITE" id="PS51318">
    <property type="entry name" value="TAT"/>
    <property type="match status" value="1"/>
</dbReference>
<dbReference type="PRINTS" id="PR00162">
    <property type="entry name" value="RIESKE"/>
</dbReference>
<keyword evidence="7" id="KW-1015">Disulfide bond</keyword>
<dbReference type="EMBL" id="JAXAVX010000006">
    <property type="protein sequence ID" value="MDX8152486.1"/>
    <property type="molecule type" value="Genomic_DNA"/>
</dbReference>
<dbReference type="CDD" id="cd03467">
    <property type="entry name" value="Rieske"/>
    <property type="match status" value="1"/>
</dbReference>
<keyword evidence="3" id="KW-0001">2Fe-2S</keyword>